<keyword evidence="2" id="KW-1185">Reference proteome</keyword>
<accession>A0ABD1XRC9</accession>
<proteinExistence type="predicted"/>
<dbReference type="EMBL" id="JBHFFA010000007">
    <property type="protein sequence ID" value="KAL2611457.1"/>
    <property type="molecule type" value="Genomic_DNA"/>
</dbReference>
<organism evidence="1 2">
    <name type="scientific">Riccia fluitans</name>
    <dbReference type="NCBI Taxonomy" id="41844"/>
    <lineage>
        <taxon>Eukaryota</taxon>
        <taxon>Viridiplantae</taxon>
        <taxon>Streptophyta</taxon>
        <taxon>Embryophyta</taxon>
        <taxon>Marchantiophyta</taxon>
        <taxon>Marchantiopsida</taxon>
        <taxon>Marchantiidae</taxon>
        <taxon>Marchantiales</taxon>
        <taxon>Ricciaceae</taxon>
        <taxon>Riccia</taxon>
    </lineage>
</organism>
<gene>
    <name evidence="1" type="ORF">R1flu_023149</name>
</gene>
<protein>
    <submittedName>
        <fullName evidence="1">Uncharacterized protein</fullName>
    </submittedName>
</protein>
<dbReference type="AlphaFoldDB" id="A0ABD1XRC9"/>
<dbReference type="Proteomes" id="UP001605036">
    <property type="component" value="Unassembled WGS sequence"/>
</dbReference>
<evidence type="ECO:0000313" key="2">
    <source>
        <dbReference type="Proteomes" id="UP001605036"/>
    </source>
</evidence>
<comment type="caution">
    <text evidence="1">The sequence shown here is derived from an EMBL/GenBank/DDBJ whole genome shotgun (WGS) entry which is preliminary data.</text>
</comment>
<name>A0ABD1XRC9_9MARC</name>
<evidence type="ECO:0000313" key="1">
    <source>
        <dbReference type="EMBL" id="KAL2611457.1"/>
    </source>
</evidence>
<sequence>MQEDSKLKSKTLYNLAKVTPEQDRTVGPCPKDKEIDRTAKMMKMDKSPGQYGLTTEMLLACWSFVRTDCLCTVFG</sequence>
<reference evidence="1 2" key="1">
    <citation type="submission" date="2024-09" db="EMBL/GenBank/DDBJ databases">
        <title>Chromosome-scale assembly of Riccia fluitans.</title>
        <authorList>
            <person name="Paukszto L."/>
            <person name="Sawicki J."/>
            <person name="Karawczyk K."/>
            <person name="Piernik-Szablinska J."/>
            <person name="Szczecinska M."/>
            <person name="Mazdziarz M."/>
        </authorList>
    </citation>
    <scope>NUCLEOTIDE SEQUENCE [LARGE SCALE GENOMIC DNA]</scope>
    <source>
        <strain evidence="1">Rf_01</strain>
        <tissue evidence="1">Aerial parts of the thallus</tissue>
    </source>
</reference>